<feature type="compositionally biased region" description="Basic and acidic residues" evidence="6">
    <location>
        <begin position="122"/>
        <end position="131"/>
    </location>
</feature>
<evidence type="ECO:0000256" key="2">
    <source>
        <dbReference type="ARBA" id="ARBA00010989"/>
    </source>
</evidence>
<proteinExistence type="inferred from homology"/>
<keyword evidence="5" id="KW-0560">Oxidoreductase</keyword>
<evidence type="ECO:0000256" key="3">
    <source>
        <dbReference type="ARBA" id="ARBA00022630"/>
    </source>
</evidence>
<keyword evidence="3" id="KW-0285">Flavoprotein</keyword>
<evidence type="ECO:0000256" key="6">
    <source>
        <dbReference type="SAM" id="MobiDB-lite"/>
    </source>
</evidence>
<comment type="cofactor">
    <cofactor evidence="1">
        <name>FAD</name>
        <dbReference type="ChEBI" id="CHEBI:57692"/>
    </cofactor>
</comment>
<dbReference type="PANTHER" id="PTHR10961:SF10">
    <property type="entry name" value="FAD DEPENDENT OXIDOREDUCTASE DOMAIN-CONTAINING PROTEIN"/>
    <property type="match status" value="1"/>
</dbReference>
<dbReference type="SUPFAM" id="SSF51905">
    <property type="entry name" value="FAD/NAD(P)-binding domain"/>
    <property type="match status" value="1"/>
</dbReference>
<organism evidence="8">
    <name type="scientific">Prasinoderma coloniale</name>
    <dbReference type="NCBI Taxonomy" id="156133"/>
    <lineage>
        <taxon>Eukaryota</taxon>
        <taxon>Viridiplantae</taxon>
        <taxon>Prasinodermophyta</taxon>
        <taxon>Prasinodermophyceae</taxon>
        <taxon>Prasinodermales</taxon>
        <taxon>Prasinodermaceae</taxon>
        <taxon>Prasinoderma</taxon>
    </lineage>
</organism>
<feature type="compositionally biased region" description="Basic and acidic residues" evidence="6">
    <location>
        <begin position="144"/>
        <end position="156"/>
    </location>
</feature>
<accession>A0A7R9TGX0</accession>
<dbReference type="EMBL" id="HBDZ01004713">
    <property type="protein sequence ID" value="CAD8234524.1"/>
    <property type="molecule type" value="Transcribed_RNA"/>
</dbReference>
<name>A0A7R9TGX0_9VIRI</name>
<evidence type="ECO:0000256" key="1">
    <source>
        <dbReference type="ARBA" id="ARBA00001974"/>
    </source>
</evidence>
<dbReference type="InterPro" id="IPR006076">
    <property type="entry name" value="FAD-dep_OxRdtase"/>
</dbReference>
<gene>
    <name evidence="8" type="ORF">PCOL08062_LOCUS3621</name>
</gene>
<dbReference type="InterPro" id="IPR036188">
    <property type="entry name" value="FAD/NAD-bd_sf"/>
</dbReference>
<comment type="similarity">
    <text evidence="2">Belongs to the MSOX/MTOX family.</text>
</comment>
<dbReference type="InterPro" id="IPR045170">
    <property type="entry name" value="MTOX"/>
</dbReference>
<evidence type="ECO:0000256" key="4">
    <source>
        <dbReference type="ARBA" id="ARBA00022827"/>
    </source>
</evidence>
<evidence type="ECO:0000256" key="5">
    <source>
        <dbReference type="ARBA" id="ARBA00023002"/>
    </source>
</evidence>
<dbReference type="Gene3D" id="3.30.9.10">
    <property type="entry name" value="D-Amino Acid Oxidase, subunit A, domain 2"/>
    <property type="match status" value="1"/>
</dbReference>
<dbReference type="Pfam" id="PF01266">
    <property type="entry name" value="DAO"/>
    <property type="match status" value="1"/>
</dbReference>
<evidence type="ECO:0000259" key="7">
    <source>
        <dbReference type="Pfam" id="PF01266"/>
    </source>
</evidence>
<dbReference type="GO" id="GO:0050660">
    <property type="term" value="F:flavin adenine dinucleotide binding"/>
    <property type="evidence" value="ECO:0007669"/>
    <property type="project" value="InterPro"/>
</dbReference>
<feature type="region of interest" description="Disordered" evidence="6">
    <location>
        <begin position="1"/>
        <end position="26"/>
    </location>
</feature>
<protein>
    <recommendedName>
        <fullName evidence="7">FAD dependent oxidoreductase domain-containing protein</fullName>
    </recommendedName>
</protein>
<feature type="domain" description="FAD dependent oxidoreductase" evidence="7">
    <location>
        <begin position="24"/>
        <end position="246"/>
    </location>
</feature>
<dbReference type="Gene3D" id="3.50.50.60">
    <property type="entry name" value="FAD/NAD(P)-binding domain"/>
    <property type="match status" value="1"/>
</dbReference>
<dbReference type="PANTHER" id="PTHR10961">
    <property type="entry name" value="PEROXISOMAL SARCOSINE OXIDASE"/>
    <property type="match status" value="1"/>
</dbReference>
<evidence type="ECO:0000313" key="8">
    <source>
        <dbReference type="EMBL" id="CAD8234524.1"/>
    </source>
</evidence>
<dbReference type="GO" id="GO:0008115">
    <property type="term" value="F:sarcosine oxidase activity"/>
    <property type="evidence" value="ECO:0007669"/>
    <property type="project" value="TreeGrafter"/>
</dbReference>
<dbReference type="AlphaFoldDB" id="A0A7R9TGX0"/>
<keyword evidence="4" id="KW-0274">FAD</keyword>
<sequence length="457" mass="46475">MAAARADSATDEGAGGSRPSDETAVVVGDGPLGAATARHLLKRGVKSVTVVDGRAVGLGSSHADRARLLRGADAEGRTDWARRNAQSLDAFAGIEADAGLRFFTCCGALMVGPKDFVTRARESAEASREGAGESLEDVSSAMRNDGREGGGDDDRWPYLSPAPGSDFAVYDSSAGYVDPLAMIEAFHAAAEAQHPGRLRVVPGEATRVRAESGGVEVSLASGEVLHAERCVIAGGALSRALLAASADDGGLFGALEGTTGSDPLAGVRVSRRTVALLQVDDAVAEGMLKDMPTIKYAFALGGGGGDSGGEQGRVESGSVYILPPVRYPERENAYYIKLGGGPNDFMAEDVGRAEIDEWLASEGDPNSAAWLESVLRALMPSVPFVGAARSMACVTTVDAQGGIGAAAAERAGATGRVTVVGACMGKAAGPADALGREVADIALGGTGEPRQGESGRG</sequence>
<reference evidence="8" key="1">
    <citation type="submission" date="2021-01" db="EMBL/GenBank/DDBJ databases">
        <authorList>
            <person name="Corre E."/>
            <person name="Pelletier E."/>
            <person name="Niang G."/>
            <person name="Scheremetjew M."/>
            <person name="Finn R."/>
            <person name="Kale V."/>
            <person name="Holt S."/>
            <person name="Cochrane G."/>
            <person name="Meng A."/>
            <person name="Brown T."/>
            <person name="Cohen L."/>
        </authorList>
    </citation>
    <scope>NUCLEOTIDE SEQUENCE</scope>
    <source>
        <strain evidence="8">CCMP1413</strain>
    </source>
</reference>
<feature type="region of interest" description="Disordered" evidence="6">
    <location>
        <begin position="122"/>
        <end position="158"/>
    </location>
</feature>